<feature type="chain" id="PRO_5018093416" description="Leucine-rich repeat-containing N-terminal plant-type domain-containing protein" evidence="10">
    <location>
        <begin position="27"/>
        <end position="379"/>
    </location>
</feature>
<dbReference type="PANTHER" id="PTHR48061">
    <property type="entry name" value="LEUCINE-RICH REPEAT RECEPTOR PROTEIN KINASE EMS1-LIKE-RELATED"/>
    <property type="match status" value="1"/>
</dbReference>
<dbReference type="InterPro" id="IPR013210">
    <property type="entry name" value="LRR_N_plant-typ"/>
</dbReference>
<dbReference type="PROSITE" id="PS51450">
    <property type="entry name" value="LRR"/>
    <property type="match status" value="1"/>
</dbReference>
<keyword evidence="6" id="KW-1133">Transmembrane helix</keyword>
<dbReference type="EMBL" id="LR031879">
    <property type="protein sequence ID" value="VDD57513.1"/>
    <property type="molecule type" value="Genomic_DNA"/>
</dbReference>
<feature type="domain" description="Leucine-rich repeat-containing N-terminal plant-type" evidence="11">
    <location>
        <begin position="36"/>
        <end position="78"/>
    </location>
</feature>
<name>A0A3P6FHR0_BRAOL</name>
<dbReference type="Pfam" id="PF00560">
    <property type="entry name" value="LRR_1"/>
    <property type="match status" value="3"/>
</dbReference>
<keyword evidence="4 10" id="KW-0732">Signal</keyword>
<evidence type="ECO:0000256" key="4">
    <source>
        <dbReference type="ARBA" id="ARBA00022729"/>
    </source>
</evidence>
<keyword evidence="3" id="KW-0812">Transmembrane</keyword>
<dbReference type="SUPFAM" id="SSF52058">
    <property type="entry name" value="L domain-like"/>
    <property type="match status" value="1"/>
</dbReference>
<evidence type="ECO:0000256" key="1">
    <source>
        <dbReference type="ARBA" id="ARBA00004479"/>
    </source>
</evidence>
<accession>A0A3P6FHR0</accession>
<feature type="signal peptide" evidence="10">
    <location>
        <begin position="1"/>
        <end position="26"/>
    </location>
</feature>
<dbReference type="FunFam" id="3.80.10.10:FF:000400">
    <property type="entry name" value="Nuclear pore complex protein NUP107"/>
    <property type="match status" value="1"/>
</dbReference>
<sequence length="379" mass="42355">MHSLRKMIIWSSCLIFSLSYSILVFASSPAKHMCRSDQRDALWEFQNEFHLSGMAPNEKTQRWLNNTDCCSWDGVSCDLKTGNVVDLNLWGSSLNGSLRSNSGNLSYLTHLDLQGNGFTGELPESMGKLNQLTKLLLSTSKLSGNFHHALLNLTELTWIDLRSNHLEGNLPSNMSSFSKLVHFDVGSNSFSGPIPSSLFTIPSLILLNLEKKQLQRSTVDFSSFLHLKSLVLLDLSYLNTRSLLELSLFSKFVSLSMLDLSGNHLKISSSLHLPSPLGSLSLASCNISKFPNFLRKQTNLYYLDISANQIEGRVPDWLWMSELVYVDISKNALTGFDGPKDAIQTSPLEMLDISSNTFQDPFPLLPNSTRFFSASDNRL</sequence>
<keyword evidence="9" id="KW-0325">Glycoprotein</keyword>
<evidence type="ECO:0000256" key="9">
    <source>
        <dbReference type="ARBA" id="ARBA00023180"/>
    </source>
</evidence>
<evidence type="ECO:0000256" key="3">
    <source>
        <dbReference type="ARBA" id="ARBA00022692"/>
    </source>
</evidence>
<dbReference type="Gene3D" id="3.80.10.10">
    <property type="entry name" value="Ribonuclease Inhibitor"/>
    <property type="match status" value="2"/>
</dbReference>
<keyword evidence="5" id="KW-0677">Repeat</keyword>
<organism evidence="12">
    <name type="scientific">Brassica oleracea</name>
    <name type="common">Wild cabbage</name>
    <dbReference type="NCBI Taxonomy" id="3712"/>
    <lineage>
        <taxon>Eukaryota</taxon>
        <taxon>Viridiplantae</taxon>
        <taxon>Streptophyta</taxon>
        <taxon>Embryophyta</taxon>
        <taxon>Tracheophyta</taxon>
        <taxon>Spermatophyta</taxon>
        <taxon>Magnoliopsida</taxon>
        <taxon>eudicotyledons</taxon>
        <taxon>Gunneridae</taxon>
        <taxon>Pentapetalae</taxon>
        <taxon>rosids</taxon>
        <taxon>malvids</taxon>
        <taxon>Brassicales</taxon>
        <taxon>Brassicaceae</taxon>
        <taxon>Brassiceae</taxon>
        <taxon>Brassica</taxon>
    </lineage>
</organism>
<reference evidence="12" key="1">
    <citation type="submission" date="2018-11" db="EMBL/GenBank/DDBJ databases">
        <authorList>
            <consortium name="Genoscope - CEA"/>
            <person name="William W."/>
        </authorList>
    </citation>
    <scope>NUCLEOTIDE SEQUENCE</scope>
</reference>
<dbReference type="Pfam" id="PF08263">
    <property type="entry name" value="LRRNT_2"/>
    <property type="match status" value="1"/>
</dbReference>
<keyword evidence="2" id="KW-0433">Leucine-rich repeat</keyword>
<gene>
    <name evidence="12" type="ORF">BOLC8T50742H</name>
</gene>
<dbReference type="PANTHER" id="PTHR48061:SF12">
    <property type="entry name" value="DISEASE RESISTANCE LIKE PROTEIN"/>
    <property type="match status" value="1"/>
</dbReference>
<proteinExistence type="predicted"/>
<dbReference type="InterPro" id="IPR001611">
    <property type="entry name" value="Leu-rich_rpt"/>
</dbReference>
<evidence type="ECO:0000256" key="8">
    <source>
        <dbReference type="ARBA" id="ARBA00023170"/>
    </source>
</evidence>
<keyword evidence="7" id="KW-0472">Membrane</keyword>
<evidence type="ECO:0000259" key="11">
    <source>
        <dbReference type="Pfam" id="PF08263"/>
    </source>
</evidence>
<protein>
    <recommendedName>
        <fullName evidence="11">Leucine-rich repeat-containing N-terminal plant-type domain-containing protein</fullName>
    </recommendedName>
</protein>
<evidence type="ECO:0000256" key="5">
    <source>
        <dbReference type="ARBA" id="ARBA00022737"/>
    </source>
</evidence>
<evidence type="ECO:0000256" key="7">
    <source>
        <dbReference type="ARBA" id="ARBA00023136"/>
    </source>
</evidence>
<evidence type="ECO:0000256" key="10">
    <source>
        <dbReference type="SAM" id="SignalP"/>
    </source>
</evidence>
<dbReference type="InterPro" id="IPR032675">
    <property type="entry name" value="LRR_dom_sf"/>
</dbReference>
<evidence type="ECO:0000256" key="6">
    <source>
        <dbReference type="ARBA" id="ARBA00022989"/>
    </source>
</evidence>
<dbReference type="GO" id="GO:0016020">
    <property type="term" value="C:membrane"/>
    <property type="evidence" value="ECO:0007669"/>
    <property type="project" value="UniProtKB-SubCell"/>
</dbReference>
<dbReference type="AlphaFoldDB" id="A0A3P6FHR0"/>
<comment type="subcellular location">
    <subcellularLocation>
        <location evidence="1">Membrane</location>
        <topology evidence="1">Single-pass type I membrane protein</topology>
    </subcellularLocation>
</comment>
<keyword evidence="8" id="KW-0675">Receptor</keyword>
<evidence type="ECO:0000313" key="12">
    <source>
        <dbReference type="EMBL" id="VDD57513.1"/>
    </source>
</evidence>
<evidence type="ECO:0000256" key="2">
    <source>
        <dbReference type="ARBA" id="ARBA00022614"/>
    </source>
</evidence>
<dbReference type="InterPro" id="IPR046956">
    <property type="entry name" value="RLP23-like"/>
</dbReference>